<keyword evidence="10" id="KW-0408">Iron</keyword>
<evidence type="ECO:0000256" key="8">
    <source>
        <dbReference type="ARBA" id="ARBA00022833"/>
    </source>
</evidence>
<dbReference type="InterPro" id="IPR050690">
    <property type="entry name" value="JHDM1_Histone_Demethylase"/>
</dbReference>
<dbReference type="EMBL" id="ALIE01000054">
    <property type="protein sequence ID" value="EJS44061.1"/>
    <property type="molecule type" value="Genomic_DNA"/>
</dbReference>
<evidence type="ECO:0000313" key="17">
    <source>
        <dbReference type="EMBL" id="EJS44061.1"/>
    </source>
</evidence>
<organism evidence="17 18">
    <name type="scientific">Saccharomyces arboricola (strain H-6 / AS 2.3317 / CBS 10644)</name>
    <name type="common">Yeast</name>
    <dbReference type="NCBI Taxonomy" id="1160507"/>
    <lineage>
        <taxon>Eukaryota</taxon>
        <taxon>Fungi</taxon>
        <taxon>Dikarya</taxon>
        <taxon>Ascomycota</taxon>
        <taxon>Saccharomycotina</taxon>
        <taxon>Saccharomycetes</taxon>
        <taxon>Saccharomycetales</taxon>
        <taxon>Saccharomycetaceae</taxon>
        <taxon>Saccharomyces</taxon>
    </lineage>
</organism>
<dbReference type="InterPro" id="IPR003347">
    <property type="entry name" value="JmjC_dom"/>
</dbReference>
<sequence>MQESNICTHCQLEENPDALLWVKCDRCPQWVHVNCVPLTCIHSLDIKNPQVLSYPHSSKEIKSYRCVDHKEGECLNISASSLRKGKRQRDTKKTEDGNHIIKKYNFRNNKVIDYIALNEGESKRDKMNHPHKDTFLKCFEKWENDSNIISAVEFAARFNDIKEPYKISDPTNSGVYIPKVDTHNGVLTVNDITEIMGENYHVDVMDVQTQMNENWTLGSWNEYFTNTQSDKRDRIRNVISLEVSDIAGLHLKRPTTVRQNDLVDKIWNCNRHLGQIDEEAVKEDDPRPKVTKYILMSVKDAYTDFHLDFAGTSVYYNVISGQKKFLLFPPTRSNIDKYIEWSLKEFQNSIFLGDFLEDGIAMELNAGDLFMIPSGYIHAVYTPVDSLIFGGNFLTIRDLETHLKVVEVERLTKVPKRFTFPKFDRVIGKLCECLVLDRNKPFADDCNTDLIAKTTDSTIRSLYGYFMKPEVKYKPLNFTSRRHLGKALAGLLS</sequence>
<dbReference type="Proteomes" id="UP000006968">
    <property type="component" value="Chromosome V"/>
</dbReference>
<dbReference type="InterPro" id="IPR013083">
    <property type="entry name" value="Znf_RING/FYVE/PHD"/>
</dbReference>
<dbReference type="InterPro" id="IPR011011">
    <property type="entry name" value="Znf_FYVE_PHD"/>
</dbReference>
<keyword evidence="7" id="KW-0863">Zinc-finger</keyword>
<evidence type="ECO:0000256" key="2">
    <source>
        <dbReference type="ARBA" id="ARBA00004123"/>
    </source>
</evidence>
<dbReference type="OrthoDB" id="5876800at2759"/>
<keyword evidence="8" id="KW-0862">Zinc</keyword>
<keyword evidence="11" id="KW-0805">Transcription regulation</keyword>
<comment type="subcellular location">
    <subcellularLocation>
        <location evidence="2">Nucleus</location>
    </subcellularLocation>
</comment>
<comment type="cofactor">
    <cofactor evidence="1">
        <name>Fe(2+)</name>
        <dbReference type="ChEBI" id="CHEBI:29033"/>
    </cofactor>
</comment>
<dbReference type="InterPro" id="IPR001965">
    <property type="entry name" value="Znf_PHD"/>
</dbReference>
<dbReference type="GO" id="GO:0140680">
    <property type="term" value="F:histone H3K36me/H3K36me2 demethylase activity"/>
    <property type="evidence" value="ECO:0007669"/>
    <property type="project" value="UniProtKB-EC"/>
</dbReference>
<dbReference type="Gene3D" id="3.30.40.10">
    <property type="entry name" value="Zinc/RING finger domain, C3HC4 (zinc finger)"/>
    <property type="match status" value="1"/>
</dbReference>
<evidence type="ECO:0000256" key="11">
    <source>
        <dbReference type="ARBA" id="ARBA00023015"/>
    </source>
</evidence>
<dbReference type="SUPFAM" id="SSF51197">
    <property type="entry name" value="Clavaminate synthase-like"/>
    <property type="match status" value="1"/>
</dbReference>
<dbReference type="CDD" id="cd15517">
    <property type="entry name" value="PHD_TCF19_like"/>
    <property type="match status" value="1"/>
</dbReference>
<dbReference type="AlphaFoldDB" id="J8Q621"/>
<dbReference type="GO" id="GO:0005634">
    <property type="term" value="C:nucleus"/>
    <property type="evidence" value="ECO:0007669"/>
    <property type="project" value="UniProtKB-SubCell"/>
</dbReference>
<keyword evidence="13" id="KW-0539">Nucleus</keyword>
<evidence type="ECO:0000256" key="10">
    <source>
        <dbReference type="ARBA" id="ARBA00023004"/>
    </source>
</evidence>
<feature type="domain" description="JmjC" evidence="16">
    <location>
        <begin position="255"/>
        <end position="410"/>
    </location>
</feature>
<evidence type="ECO:0000256" key="6">
    <source>
        <dbReference type="ARBA" id="ARBA00022723"/>
    </source>
</evidence>
<dbReference type="PANTHER" id="PTHR23123">
    <property type="entry name" value="PHD/F-BOX CONTAINING PROTEIN"/>
    <property type="match status" value="1"/>
</dbReference>
<dbReference type="PROSITE" id="PS51184">
    <property type="entry name" value="JMJC"/>
    <property type="match status" value="1"/>
</dbReference>
<proteinExistence type="inferred from homology"/>
<protein>
    <recommendedName>
        <fullName evidence="5">JmjC domain-containing histone demethylation protein 1</fullName>
        <ecNumber evidence="4">1.14.11.27</ecNumber>
    </recommendedName>
    <alternativeName>
        <fullName evidence="14">[Histone-H3]-lysine-36 demethylase 1</fullName>
    </alternativeName>
</protein>
<name>J8Q621_SACAR</name>
<evidence type="ECO:0000256" key="15">
    <source>
        <dbReference type="ARBA" id="ARBA00047915"/>
    </source>
</evidence>
<dbReference type="HOGENOM" id="CLU_003540_6_2_1"/>
<dbReference type="SUPFAM" id="SSF57903">
    <property type="entry name" value="FYVE/PHD zinc finger"/>
    <property type="match status" value="1"/>
</dbReference>
<evidence type="ECO:0000259" key="16">
    <source>
        <dbReference type="PROSITE" id="PS51184"/>
    </source>
</evidence>
<evidence type="ECO:0000256" key="7">
    <source>
        <dbReference type="ARBA" id="ARBA00022771"/>
    </source>
</evidence>
<dbReference type="EC" id="1.14.11.27" evidence="4"/>
<dbReference type="Gene3D" id="2.60.120.650">
    <property type="entry name" value="Cupin"/>
    <property type="match status" value="1"/>
</dbReference>
<evidence type="ECO:0000256" key="13">
    <source>
        <dbReference type="ARBA" id="ARBA00023242"/>
    </source>
</evidence>
<evidence type="ECO:0000256" key="5">
    <source>
        <dbReference type="ARBA" id="ARBA00015153"/>
    </source>
</evidence>
<keyword evidence="9" id="KW-0560">Oxidoreductase</keyword>
<reference evidence="17 18" key="1">
    <citation type="journal article" date="2013" name="BMC Genomics">
        <title>High quality de novo sequencing and assembly of the Saccharomyces arboricolus genome.</title>
        <authorList>
            <person name="Liti G."/>
            <person name="Nguyen Ba A.N."/>
            <person name="Blythe M."/>
            <person name="Mueller C.A."/>
            <person name="Bergstroem A."/>
            <person name="Cubillos F.A."/>
            <person name="Dafhnis-Calas F."/>
            <person name="Khoshraftar S."/>
            <person name="Malla S."/>
            <person name="Mehta N."/>
            <person name="Siow C.C."/>
            <person name="Warringer J."/>
            <person name="Moses A.M."/>
            <person name="Louis E.J."/>
            <person name="Nieduszynski C.A."/>
        </authorList>
    </citation>
    <scope>NUCLEOTIDE SEQUENCE [LARGE SCALE GENOMIC DNA]</scope>
    <source>
        <strain evidence="18">H-6 / AS 2.3317 / CBS 10644</strain>
    </source>
</reference>
<evidence type="ECO:0000256" key="3">
    <source>
        <dbReference type="ARBA" id="ARBA00008037"/>
    </source>
</evidence>
<evidence type="ECO:0000256" key="14">
    <source>
        <dbReference type="ARBA" id="ARBA00031083"/>
    </source>
</evidence>
<dbReference type="SMART" id="SM00249">
    <property type="entry name" value="PHD"/>
    <property type="match status" value="1"/>
</dbReference>
<evidence type="ECO:0000256" key="12">
    <source>
        <dbReference type="ARBA" id="ARBA00023163"/>
    </source>
</evidence>
<evidence type="ECO:0000256" key="9">
    <source>
        <dbReference type="ARBA" id="ARBA00023002"/>
    </source>
</evidence>
<dbReference type="SMART" id="SM00558">
    <property type="entry name" value="JmjC"/>
    <property type="match status" value="1"/>
</dbReference>
<comment type="catalytic activity">
    <reaction evidence="15">
        <text>N(6),N(6)-dimethyl-L-lysyl(36)-[histone H3] + 2 2-oxoglutarate + 2 O2 = L-lysyl(36)-[histone H3] + 2 formaldehyde + 2 succinate + 2 CO2</text>
        <dbReference type="Rhea" id="RHEA:42032"/>
        <dbReference type="Rhea" id="RHEA-COMP:9785"/>
        <dbReference type="Rhea" id="RHEA-COMP:9787"/>
        <dbReference type="ChEBI" id="CHEBI:15379"/>
        <dbReference type="ChEBI" id="CHEBI:16526"/>
        <dbReference type="ChEBI" id="CHEBI:16810"/>
        <dbReference type="ChEBI" id="CHEBI:16842"/>
        <dbReference type="ChEBI" id="CHEBI:29969"/>
        <dbReference type="ChEBI" id="CHEBI:30031"/>
        <dbReference type="ChEBI" id="CHEBI:61976"/>
        <dbReference type="EC" id="1.14.11.27"/>
    </reaction>
</comment>
<keyword evidence="18" id="KW-1185">Reference proteome</keyword>
<comment type="caution">
    <text evidence="17">The sequence shown here is derived from an EMBL/GenBank/DDBJ whole genome shotgun (WGS) entry which is preliminary data.</text>
</comment>
<dbReference type="GO" id="GO:0008270">
    <property type="term" value="F:zinc ion binding"/>
    <property type="evidence" value="ECO:0007669"/>
    <property type="project" value="UniProtKB-KW"/>
</dbReference>
<evidence type="ECO:0000256" key="1">
    <source>
        <dbReference type="ARBA" id="ARBA00001954"/>
    </source>
</evidence>
<keyword evidence="6" id="KW-0479">Metal-binding</keyword>
<accession>J8Q621</accession>
<evidence type="ECO:0000313" key="18">
    <source>
        <dbReference type="Proteomes" id="UP000006968"/>
    </source>
</evidence>
<comment type="similarity">
    <text evidence="3">Belongs to the JHDM1 histone demethylase family.</text>
</comment>
<gene>
    <name evidence="17" type="ORF">SU7_0872</name>
</gene>
<keyword evidence="12" id="KW-0804">Transcription</keyword>
<evidence type="ECO:0000256" key="4">
    <source>
        <dbReference type="ARBA" id="ARBA00013246"/>
    </source>
</evidence>